<reference evidence="3" key="1">
    <citation type="journal article" date="2020" name="Stud. Mycol.">
        <title>101 Dothideomycetes genomes: a test case for predicting lifestyles and emergence of pathogens.</title>
        <authorList>
            <person name="Haridas S."/>
            <person name="Albert R."/>
            <person name="Binder M."/>
            <person name="Bloem J."/>
            <person name="Labutti K."/>
            <person name="Salamov A."/>
            <person name="Andreopoulos B."/>
            <person name="Baker S."/>
            <person name="Barry K."/>
            <person name="Bills G."/>
            <person name="Bluhm B."/>
            <person name="Cannon C."/>
            <person name="Castanera R."/>
            <person name="Culley D."/>
            <person name="Daum C."/>
            <person name="Ezra D."/>
            <person name="Gonzalez J."/>
            <person name="Henrissat B."/>
            <person name="Kuo A."/>
            <person name="Liang C."/>
            <person name="Lipzen A."/>
            <person name="Lutzoni F."/>
            <person name="Magnuson J."/>
            <person name="Mondo S."/>
            <person name="Nolan M."/>
            <person name="Ohm R."/>
            <person name="Pangilinan J."/>
            <person name="Park H.-J."/>
            <person name="Ramirez L."/>
            <person name="Alfaro M."/>
            <person name="Sun H."/>
            <person name="Tritt A."/>
            <person name="Yoshinaga Y."/>
            <person name="Zwiers L.-H."/>
            <person name="Turgeon B."/>
            <person name="Goodwin S."/>
            <person name="Spatafora J."/>
            <person name="Crous P."/>
            <person name="Grigoriev I."/>
        </authorList>
    </citation>
    <scope>NUCLEOTIDE SEQUENCE</scope>
    <source>
        <strain evidence="3">CBS 207.26</strain>
    </source>
</reference>
<organism evidence="3 4">
    <name type="scientific">Zopfia rhizophila CBS 207.26</name>
    <dbReference type="NCBI Taxonomy" id="1314779"/>
    <lineage>
        <taxon>Eukaryota</taxon>
        <taxon>Fungi</taxon>
        <taxon>Dikarya</taxon>
        <taxon>Ascomycota</taxon>
        <taxon>Pezizomycotina</taxon>
        <taxon>Dothideomycetes</taxon>
        <taxon>Dothideomycetes incertae sedis</taxon>
        <taxon>Zopfiaceae</taxon>
        <taxon>Zopfia</taxon>
    </lineage>
</organism>
<evidence type="ECO:0000256" key="1">
    <source>
        <dbReference type="SAM" id="Coils"/>
    </source>
</evidence>
<evidence type="ECO:0000256" key="2">
    <source>
        <dbReference type="SAM" id="MobiDB-lite"/>
    </source>
</evidence>
<gene>
    <name evidence="3" type="ORF">K469DRAFT_600169</name>
</gene>
<accession>A0A6A6DGR5</accession>
<dbReference type="AlphaFoldDB" id="A0A6A6DGR5"/>
<dbReference type="Proteomes" id="UP000800200">
    <property type="component" value="Unassembled WGS sequence"/>
</dbReference>
<feature type="compositionally biased region" description="Basic and acidic residues" evidence="2">
    <location>
        <begin position="263"/>
        <end position="278"/>
    </location>
</feature>
<name>A0A6A6DGR5_9PEZI</name>
<feature type="region of interest" description="Disordered" evidence="2">
    <location>
        <begin position="1"/>
        <end position="118"/>
    </location>
</feature>
<feature type="compositionally biased region" description="Polar residues" evidence="2">
    <location>
        <begin position="279"/>
        <end position="313"/>
    </location>
</feature>
<feature type="compositionally biased region" description="Basic residues" evidence="2">
    <location>
        <begin position="370"/>
        <end position="380"/>
    </location>
</feature>
<protein>
    <recommendedName>
        <fullName evidence="5">Centrosomin N-terminal motif 1 domain-containing protein</fullName>
    </recommendedName>
</protein>
<feature type="coiled-coil region" evidence="1">
    <location>
        <begin position="134"/>
        <end position="241"/>
    </location>
</feature>
<evidence type="ECO:0000313" key="3">
    <source>
        <dbReference type="EMBL" id="KAF2178345.1"/>
    </source>
</evidence>
<keyword evidence="1" id="KW-0175">Coiled coil</keyword>
<dbReference type="EMBL" id="ML994676">
    <property type="protein sequence ID" value="KAF2178345.1"/>
    <property type="molecule type" value="Genomic_DNA"/>
</dbReference>
<keyword evidence="4" id="KW-1185">Reference proteome</keyword>
<evidence type="ECO:0000313" key="4">
    <source>
        <dbReference type="Proteomes" id="UP000800200"/>
    </source>
</evidence>
<proteinExistence type="predicted"/>
<dbReference type="OrthoDB" id="10251744at2759"/>
<feature type="region of interest" description="Disordered" evidence="2">
    <location>
        <begin position="335"/>
        <end position="545"/>
    </location>
</feature>
<feature type="compositionally biased region" description="Polar residues" evidence="2">
    <location>
        <begin position="503"/>
        <end position="519"/>
    </location>
</feature>
<feature type="region of interest" description="Disordered" evidence="2">
    <location>
        <begin position="243"/>
        <end position="320"/>
    </location>
</feature>
<feature type="compositionally biased region" description="Pro residues" evidence="2">
    <location>
        <begin position="398"/>
        <end position="409"/>
    </location>
</feature>
<feature type="compositionally biased region" description="Polar residues" evidence="2">
    <location>
        <begin position="432"/>
        <end position="441"/>
    </location>
</feature>
<sequence>MSTPTSRQPARGVIQTPPASQSTRPPTLAKPESFSVEPKSEFLRNALHARRAKDATPASSPVDPKPPVRPASSASADPWLDNATSEEEISQVTQIRRARRPSEGSHAIRRPTQRELETETEKLKQLNFDLGLKCNLLKDQNNKLKDALEAANERIEELEPMEEENIDLREDNDRLKFKLQDLEEKNVELQDRNAAILRIQEDTVVEMEQRYGALEEAADMIFRLERENAGLKAKNSRLNEQVTNCHAGPGESDYYSTEAGESSPERYPTRIYSIDESRPSTSHIDSDYYSQPASPQVKSNKTSPNKQTSNTFSERAKNFAEMNVAGRRSIQELKKRVSEASIGKKTRPKSPVPEVPRIPENMIATLAPKSIKRTNGRHRIQSSEPSSGNVSRDSPAKNSPPTPRTPTAPAPGHGLRDFYQNGQPIKRPQPPSSYKSPTTVKSPVVQDVASGSPSIVYPLPRSSSRHAHTSSSNERLHAEAESQELAEPSPPPTLDNEDLITEPGTQNQDKWWQDLNNLQGHAGQRFHTPARPSGSRARRGSLGGDFFFNGSENEEQFVARAKQQMGRRGRQIPLAL</sequence>
<evidence type="ECO:0008006" key="5">
    <source>
        <dbReference type="Google" id="ProtNLM"/>
    </source>
</evidence>
<feature type="compositionally biased region" description="Polar residues" evidence="2">
    <location>
        <begin position="382"/>
        <end position="397"/>
    </location>
</feature>